<dbReference type="Gene3D" id="2.60.120.200">
    <property type="match status" value="1"/>
</dbReference>
<feature type="region of interest" description="Disordered" evidence="1">
    <location>
        <begin position="1"/>
        <end position="149"/>
    </location>
</feature>
<accession>A0AAV9Q4N3</accession>
<feature type="domain" description="GH16" evidence="2">
    <location>
        <begin position="64"/>
        <end position="367"/>
    </location>
</feature>
<evidence type="ECO:0000256" key="1">
    <source>
        <dbReference type="SAM" id="MobiDB-lite"/>
    </source>
</evidence>
<feature type="compositionally biased region" description="Low complexity" evidence="1">
    <location>
        <begin position="9"/>
        <end position="68"/>
    </location>
</feature>
<dbReference type="Proteomes" id="UP001345827">
    <property type="component" value="Unassembled WGS sequence"/>
</dbReference>
<dbReference type="InterPro" id="IPR000757">
    <property type="entry name" value="Beta-glucanase-like"/>
</dbReference>
<dbReference type="GO" id="GO:0005975">
    <property type="term" value="P:carbohydrate metabolic process"/>
    <property type="evidence" value="ECO:0007669"/>
    <property type="project" value="InterPro"/>
</dbReference>
<feature type="compositionally biased region" description="Polar residues" evidence="1">
    <location>
        <begin position="95"/>
        <end position="108"/>
    </location>
</feature>
<evidence type="ECO:0000313" key="3">
    <source>
        <dbReference type="EMBL" id="KAK5535118.1"/>
    </source>
</evidence>
<organism evidence="3 4">
    <name type="scientific">Vermiconidia calcicola</name>
    <dbReference type="NCBI Taxonomy" id="1690605"/>
    <lineage>
        <taxon>Eukaryota</taxon>
        <taxon>Fungi</taxon>
        <taxon>Dikarya</taxon>
        <taxon>Ascomycota</taxon>
        <taxon>Pezizomycotina</taxon>
        <taxon>Dothideomycetes</taxon>
        <taxon>Dothideomycetidae</taxon>
        <taxon>Mycosphaerellales</taxon>
        <taxon>Extremaceae</taxon>
        <taxon>Vermiconidia</taxon>
    </lineage>
</organism>
<dbReference type="GO" id="GO:0004553">
    <property type="term" value="F:hydrolase activity, hydrolyzing O-glycosyl compounds"/>
    <property type="evidence" value="ECO:0007669"/>
    <property type="project" value="InterPro"/>
</dbReference>
<protein>
    <recommendedName>
        <fullName evidence="2">GH16 domain-containing protein</fullName>
    </recommendedName>
</protein>
<gene>
    <name evidence="3" type="ORF">LTR25_006126</name>
</gene>
<dbReference type="EMBL" id="JAXLQG010000010">
    <property type="protein sequence ID" value="KAK5535118.1"/>
    <property type="molecule type" value="Genomic_DNA"/>
</dbReference>
<dbReference type="SUPFAM" id="SSF49899">
    <property type="entry name" value="Concanavalin A-like lectins/glucanases"/>
    <property type="match status" value="1"/>
</dbReference>
<dbReference type="Pfam" id="PF26113">
    <property type="entry name" value="GH16_XgeA"/>
    <property type="match status" value="1"/>
</dbReference>
<dbReference type="InterPro" id="IPR050546">
    <property type="entry name" value="Glycosyl_Hydrlase_16"/>
</dbReference>
<comment type="caution">
    <text evidence="3">The sequence shown here is derived from an EMBL/GenBank/DDBJ whole genome shotgun (WGS) entry which is preliminary data.</text>
</comment>
<keyword evidence="4" id="KW-1185">Reference proteome</keyword>
<dbReference type="PANTHER" id="PTHR10963:SF53">
    <property type="entry name" value="GH16 DOMAIN-CONTAINING PROTEIN"/>
    <property type="match status" value="1"/>
</dbReference>
<feature type="compositionally biased region" description="Polar residues" evidence="1">
    <location>
        <begin position="116"/>
        <end position="138"/>
    </location>
</feature>
<name>A0AAV9Q4N3_9PEZI</name>
<dbReference type="AlphaFoldDB" id="A0AAV9Q4N3"/>
<dbReference type="PANTHER" id="PTHR10963">
    <property type="entry name" value="GLYCOSYL HYDROLASE-RELATED"/>
    <property type="match status" value="1"/>
</dbReference>
<evidence type="ECO:0000259" key="2">
    <source>
        <dbReference type="PROSITE" id="PS51762"/>
    </source>
</evidence>
<dbReference type="PROSITE" id="PS51762">
    <property type="entry name" value="GH16_2"/>
    <property type="match status" value="1"/>
</dbReference>
<dbReference type="InterPro" id="IPR013320">
    <property type="entry name" value="ConA-like_dom_sf"/>
</dbReference>
<sequence>MPFKDTFNQLKGQLKDLQQGGQKMLSEYQSKHQSQSQSQSQPGYPGASQPQYQNQSQPQYQSQSQYQNQPPPIPHGTHPGADPGSGSGSGASPTIYWQPSFSPSTPVSASWEHKLGNNNGWGNNEIQQYTSEPSNSFHTHTHTDGDGQQQQKLILRAISQPSHPDPARKYTSARLVSRQRLSRARGSLVATLSLPCSLGVWPAFWLLPYEPFTWPTDGEVDVAETWNGDGVNHSCLHWGFFTPQDTGKHRVVGTPVQGMQTGRPVRFEFGWWQQVDEHGRQGQGRMVWWIDGRPVMKAPIPQGTRPMADFVVLLNIAMGGNVCQGQMPREGVYDMVVHEMKMLEEPENGGWQKFEMDWARAREGDRI</sequence>
<proteinExistence type="predicted"/>
<evidence type="ECO:0000313" key="4">
    <source>
        <dbReference type="Proteomes" id="UP001345827"/>
    </source>
</evidence>
<reference evidence="3 4" key="1">
    <citation type="submission" date="2023-06" db="EMBL/GenBank/DDBJ databases">
        <title>Black Yeasts Isolated from many extreme environments.</title>
        <authorList>
            <person name="Coleine C."/>
            <person name="Stajich J.E."/>
            <person name="Selbmann L."/>
        </authorList>
    </citation>
    <scope>NUCLEOTIDE SEQUENCE [LARGE SCALE GENOMIC DNA]</scope>
    <source>
        <strain evidence="3 4">CCFEE 5887</strain>
    </source>
</reference>